<protein>
    <submittedName>
        <fullName evidence="8">TonB-dependent receptor</fullName>
    </submittedName>
</protein>
<keyword evidence="3" id="KW-0998">Cell outer membrane</keyword>
<dbReference type="SUPFAM" id="SSF56935">
    <property type="entry name" value="Porins"/>
    <property type="match status" value="1"/>
</dbReference>
<dbReference type="Gene3D" id="2.40.170.20">
    <property type="entry name" value="TonB-dependent receptor, beta-barrel domain"/>
    <property type="match status" value="1"/>
</dbReference>
<dbReference type="Proteomes" id="UP000628854">
    <property type="component" value="Unassembled WGS sequence"/>
</dbReference>
<evidence type="ECO:0000256" key="2">
    <source>
        <dbReference type="ARBA" id="ARBA00023136"/>
    </source>
</evidence>
<feature type="domain" description="TonB-dependent receptor plug" evidence="7">
    <location>
        <begin position="58"/>
        <end position="164"/>
    </location>
</feature>
<keyword evidence="5" id="KW-0732">Signal</keyword>
<comment type="caution">
    <text evidence="8">The sequence shown here is derived from an EMBL/GenBank/DDBJ whole genome shotgun (WGS) entry which is preliminary data.</text>
</comment>
<evidence type="ECO:0000256" key="3">
    <source>
        <dbReference type="ARBA" id="ARBA00023237"/>
    </source>
</evidence>
<dbReference type="Pfam" id="PF07715">
    <property type="entry name" value="Plug"/>
    <property type="match status" value="1"/>
</dbReference>
<keyword evidence="4" id="KW-0798">TonB box</keyword>
<proteinExistence type="inferred from homology"/>
<feature type="domain" description="TonB-dependent receptor-like beta-barrel" evidence="6">
    <location>
        <begin position="393"/>
        <end position="921"/>
    </location>
</feature>
<dbReference type="Gene3D" id="2.170.130.10">
    <property type="entry name" value="TonB-dependent receptor, plug domain"/>
    <property type="match status" value="1"/>
</dbReference>
<feature type="chain" id="PRO_5045202612" evidence="5">
    <location>
        <begin position="24"/>
        <end position="955"/>
    </location>
</feature>
<dbReference type="InterPro" id="IPR012910">
    <property type="entry name" value="Plug_dom"/>
</dbReference>
<evidence type="ECO:0000256" key="5">
    <source>
        <dbReference type="SAM" id="SignalP"/>
    </source>
</evidence>
<evidence type="ECO:0000313" key="9">
    <source>
        <dbReference type="Proteomes" id="UP000628854"/>
    </source>
</evidence>
<keyword evidence="8" id="KW-0675">Receptor</keyword>
<dbReference type="PANTHER" id="PTHR47234:SF1">
    <property type="entry name" value="TONB-DEPENDENT RECEPTOR"/>
    <property type="match status" value="1"/>
</dbReference>
<evidence type="ECO:0000256" key="1">
    <source>
        <dbReference type="ARBA" id="ARBA00004442"/>
    </source>
</evidence>
<feature type="signal peptide" evidence="5">
    <location>
        <begin position="1"/>
        <end position="23"/>
    </location>
</feature>
<dbReference type="InterPro" id="IPR000531">
    <property type="entry name" value="Beta-barrel_TonB"/>
</dbReference>
<comment type="subcellular location">
    <subcellularLocation>
        <location evidence="1 4">Cell outer membrane</location>
    </subcellularLocation>
</comment>
<dbReference type="Pfam" id="PF00593">
    <property type="entry name" value="TonB_dep_Rec_b-barrel"/>
    <property type="match status" value="1"/>
</dbReference>
<evidence type="ECO:0000313" key="8">
    <source>
        <dbReference type="EMBL" id="GGB57561.1"/>
    </source>
</evidence>
<dbReference type="InterPro" id="IPR037066">
    <property type="entry name" value="Plug_dom_sf"/>
</dbReference>
<dbReference type="InterPro" id="IPR036942">
    <property type="entry name" value="Beta-barrel_TonB_sf"/>
</dbReference>
<reference evidence="9" key="1">
    <citation type="journal article" date="2019" name="Int. J. Syst. Evol. Microbiol.">
        <title>The Global Catalogue of Microorganisms (GCM) 10K type strain sequencing project: providing services to taxonomists for standard genome sequencing and annotation.</title>
        <authorList>
            <consortium name="The Broad Institute Genomics Platform"/>
            <consortium name="The Broad Institute Genome Sequencing Center for Infectious Disease"/>
            <person name="Wu L."/>
            <person name="Ma J."/>
        </authorList>
    </citation>
    <scope>NUCLEOTIDE SEQUENCE [LARGE SCALE GENOMIC DNA]</scope>
    <source>
        <strain evidence="9">CGMCC 1.15928</strain>
    </source>
</reference>
<accession>A0ABQ1J344</accession>
<gene>
    <name evidence="8" type="ORF">GCM10011503_02430</name>
</gene>
<sequence>MNTLKATASLAAILMAAPLLAMAQDDSVERLDAESPNDEEARQATVVVTGSALRGTPEDAALPVNVYSAQDLELEGSPTALEFAKDLPQSGPTNGEANYFGGAELTGSPSFNLRGIGADKTLTLLNGRRVSENLSNIPGIAVARTEVLKDGAAVIYGADAVGGVVNFITRTGFEGLEATADYKFIDGSDGDYDLGILAGAMIGDISVMWSAEVQHRSRLESEERSFSSLPYWVNPSPWSNLTNIANYTPVSSTSNPRAFLASPVTGYYQDATQNVCETQGGIWQPTQILGPRCAYGYVSYYNLVETQDIYRAYAQLETPIGGNANFHADVAWSMTDVPEVFGSPSLPTTRGPAPGIGATFQYLVPRSNPHVAEWEARSGAAAFPLGFLTQGYSISLLRPFAHNGNPVGGRGEGFGNAASVQNEVFRASASLNGDFGEASNIGYDFALTFNRQESENTNPDYLGFRLQDALNGFGGPLCNATDLDPSTPGIQNPGAAGQNGCEWFNPFTSAYAGQPELGLANPNYIPGSENSDQLIRWLFDPKLVRSEVESVTFGAVINGMTGIHLPGGEIGWALGAQYRDISFKEDVPSFYNNGSVPCSYPGQTDCGADPFGVGPFGFFAINFPDDASQDVKSVFAEVGLPVTDDLFVQGAVRREEFSGDIASTVFKVSGKWQVADPLAIRASYGTNFQAPPTTLQPGRFTTDVRSYTRASGAWLGADFQTLGSIEAAEATAWNIGTIWQSQGFAPDHDFSLILDYFSIETEGEIGQLVSHNDLANFIFAATGVADCSNPLIGRVTFNPNPVTAPGGACVQGATTFSDFNTIVTDVGNGAGQLTSGVDFSLTYNVPVGAADVTFSTTGTRVLELETEDEILDGVVVNAGRDRLGQLNFSSVGFAAPEWRINAFVNYNRDKHNLRLTGRYVSALTDERGPVTPDGVMPGTLTLFGEITKGVKIDSS</sequence>
<name>A0ABQ1J344_9PROT</name>
<evidence type="ECO:0000259" key="7">
    <source>
        <dbReference type="Pfam" id="PF07715"/>
    </source>
</evidence>
<organism evidence="8 9">
    <name type="scientific">Henriciella pelagia</name>
    <dbReference type="NCBI Taxonomy" id="1977912"/>
    <lineage>
        <taxon>Bacteria</taxon>
        <taxon>Pseudomonadati</taxon>
        <taxon>Pseudomonadota</taxon>
        <taxon>Alphaproteobacteria</taxon>
        <taxon>Hyphomonadales</taxon>
        <taxon>Hyphomonadaceae</taxon>
        <taxon>Henriciella</taxon>
    </lineage>
</organism>
<dbReference type="EMBL" id="BMKF01000001">
    <property type="protein sequence ID" value="GGB57561.1"/>
    <property type="molecule type" value="Genomic_DNA"/>
</dbReference>
<comment type="similarity">
    <text evidence="4">Belongs to the TonB-dependent receptor family.</text>
</comment>
<keyword evidence="2 4" id="KW-0472">Membrane</keyword>
<keyword evidence="9" id="KW-1185">Reference proteome</keyword>
<dbReference type="RefSeq" id="WP_084393976.1">
    <property type="nucleotide sequence ID" value="NZ_BMKF01000001.1"/>
</dbReference>
<evidence type="ECO:0000256" key="4">
    <source>
        <dbReference type="RuleBase" id="RU003357"/>
    </source>
</evidence>
<dbReference type="PANTHER" id="PTHR47234">
    <property type="match status" value="1"/>
</dbReference>
<evidence type="ECO:0000259" key="6">
    <source>
        <dbReference type="Pfam" id="PF00593"/>
    </source>
</evidence>